<reference evidence="2" key="1">
    <citation type="journal article" date="2023" name="Nat. Plants">
        <title>Single-cell RNA sequencing provides a high-resolution roadmap for understanding the multicellular compartmentation of specialized metabolism.</title>
        <authorList>
            <person name="Sun S."/>
            <person name="Shen X."/>
            <person name="Li Y."/>
            <person name="Li Y."/>
            <person name="Wang S."/>
            <person name="Li R."/>
            <person name="Zhang H."/>
            <person name="Shen G."/>
            <person name="Guo B."/>
            <person name="Wei J."/>
            <person name="Xu J."/>
            <person name="St-Pierre B."/>
            <person name="Chen S."/>
            <person name="Sun C."/>
        </authorList>
    </citation>
    <scope>NUCLEOTIDE SEQUENCE [LARGE SCALE GENOMIC DNA]</scope>
</reference>
<proteinExistence type="predicted"/>
<evidence type="ECO:0000313" key="1">
    <source>
        <dbReference type="EMBL" id="KAI5679726.1"/>
    </source>
</evidence>
<accession>A0ACC0C468</accession>
<gene>
    <name evidence="1" type="ORF">M9H77_00953</name>
</gene>
<protein>
    <submittedName>
        <fullName evidence="1">Uncharacterized protein</fullName>
    </submittedName>
</protein>
<sequence length="484" mass="53358">MCEAALGRAVEEAKMRCEALEDRLIKTLKKFPSSSSPWKTTLFRLIRSELSFLNRYSLSLSCDSTNSHSIRSSNNSNPSLSVNIGHLESVIHILQQPFITGVSRVCKPVPLSSSQKLVRKADSGASSIYVDIVCCLNGKPVWFIVSDRNPKYITWHGSSANKGLRKRIQDVLQAAQSSETLRPSSLILFFSSGLDHIVHKKLQEEFGAADLELPFPCFDCAFFDEFEDEWINIVARSYQEACILEIEINSSVSIISTPRKECTVTQTSNLLSLKHVAVDLKLGDSFCSLVSGMNCCLPDSEIDQLKDLSCGHVQFVNFDTTALIAIVSGISNGGMDKLLATEESQLRNRFKGNYDFVLGQVNSEASSPINIELTGLLAGKGGIICQSVYAEFRELLSMCGGPNEKLRANHFLNHLKVVPDCPSSRMMSLPTTRKLALKNKVVFGTGDFFHAPTLTANMAFVRAVSQTGMSLFTIEHRPRALIGD</sequence>
<name>A0ACC0C468_CATRO</name>
<organism evidence="1 2">
    <name type="scientific">Catharanthus roseus</name>
    <name type="common">Madagascar periwinkle</name>
    <name type="synonym">Vinca rosea</name>
    <dbReference type="NCBI Taxonomy" id="4058"/>
    <lineage>
        <taxon>Eukaryota</taxon>
        <taxon>Viridiplantae</taxon>
        <taxon>Streptophyta</taxon>
        <taxon>Embryophyta</taxon>
        <taxon>Tracheophyta</taxon>
        <taxon>Spermatophyta</taxon>
        <taxon>Magnoliopsida</taxon>
        <taxon>eudicotyledons</taxon>
        <taxon>Gunneridae</taxon>
        <taxon>Pentapetalae</taxon>
        <taxon>asterids</taxon>
        <taxon>lamiids</taxon>
        <taxon>Gentianales</taxon>
        <taxon>Apocynaceae</taxon>
        <taxon>Rauvolfioideae</taxon>
        <taxon>Vinceae</taxon>
        <taxon>Catharanthinae</taxon>
        <taxon>Catharanthus</taxon>
    </lineage>
</organism>
<keyword evidence="2" id="KW-1185">Reference proteome</keyword>
<dbReference type="Proteomes" id="UP001060085">
    <property type="component" value="Linkage Group LG01"/>
</dbReference>
<comment type="caution">
    <text evidence="1">The sequence shown here is derived from an EMBL/GenBank/DDBJ whole genome shotgun (WGS) entry which is preliminary data.</text>
</comment>
<dbReference type="EMBL" id="CM044701">
    <property type="protein sequence ID" value="KAI5679726.1"/>
    <property type="molecule type" value="Genomic_DNA"/>
</dbReference>
<evidence type="ECO:0000313" key="2">
    <source>
        <dbReference type="Proteomes" id="UP001060085"/>
    </source>
</evidence>